<dbReference type="SMART" id="SM01133">
    <property type="entry name" value="DeoC"/>
    <property type="match status" value="1"/>
</dbReference>
<dbReference type="InterPro" id="IPR005927">
    <property type="entry name" value="Tag_1.6-dipho_adolase"/>
</dbReference>
<comment type="catalytic activity">
    <reaction evidence="1 6">
        <text>D-tagatofuranose 1,6-bisphosphate = D-glyceraldehyde 3-phosphate + dihydroxyacetone phosphate</text>
        <dbReference type="Rhea" id="RHEA:22948"/>
        <dbReference type="ChEBI" id="CHEBI:57642"/>
        <dbReference type="ChEBI" id="CHEBI:58694"/>
        <dbReference type="ChEBI" id="CHEBI:59776"/>
        <dbReference type="EC" id="4.1.2.40"/>
    </reaction>
</comment>
<evidence type="ECO:0000313" key="7">
    <source>
        <dbReference type="EMBL" id="ADE31376.1"/>
    </source>
</evidence>
<gene>
    <name evidence="6" type="primary">lacD</name>
    <name evidence="7" type="ordered locus">SSGZ1_0919</name>
</gene>
<keyword evidence="4 6" id="KW-0423">Lactose metabolism</keyword>
<reference evidence="7 8" key="1">
    <citation type="journal article" date="2009" name="J. Infect. Dis.">
        <title>Clinical, experimental, and genomic differences between intermediately pathogenic, highly pathogenic, and epidemic Streptococcus suis.</title>
        <authorList>
            <person name="Ye C."/>
            <person name="Zheng H."/>
            <person name="Zhang J."/>
            <person name="Jing H."/>
            <person name="Wang L."/>
            <person name="Xiong Y."/>
            <person name="Wang W."/>
            <person name="Zhou Z."/>
            <person name="Sun Q."/>
            <person name="Luo X."/>
            <person name="Du H."/>
            <person name="Gottschalk M."/>
            <person name="Xu J."/>
        </authorList>
    </citation>
    <scope>NUCLEOTIDE SEQUENCE [LARGE SCALE GENOMIC DNA]</scope>
    <source>
        <strain evidence="7 8">GZ1</strain>
    </source>
</reference>
<dbReference type="HAMAP" id="MF_00734">
    <property type="entry name" value="LacD"/>
    <property type="match status" value="1"/>
</dbReference>
<dbReference type="InterPro" id="IPR050552">
    <property type="entry name" value="LacD_aldolase"/>
</dbReference>
<dbReference type="EC" id="4.1.2.40" evidence="6"/>
<dbReference type="GO" id="GO:1902777">
    <property type="term" value="P:6-sulfoquinovose(1-) catabolic process"/>
    <property type="evidence" value="ECO:0007669"/>
    <property type="project" value="TreeGrafter"/>
</dbReference>
<dbReference type="GO" id="GO:0061595">
    <property type="term" value="F:6-deoxy-6-sulfofructose-1-phosphate aldolase activity"/>
    <property type="evidence" value="ECO:0007669"/>
    <property type="project" value="TreeGrafter"/>
</dbReference>
<dbReference type="AlphaFoldDB" id="D5AHR1"/>
<dbReference type="NCBIfam" id="NF003180">
    <property type="entry name" value="PRK04161.1"/>
    <property type="match status" value="1"/>
</dbReference>
<evidence type="ECO:0000256" key="5">
    <source>
        <dbReference type="ARBA" id="ARBA00023239"/>
    </source>
</evidence>
<dbReference type="KEGG" id="ssw:SSGZ1_0919"/>
<name>D5AHR1_STRGZ</name>
<dbReference type="FunFam" id="3.20.20.70:FF:000137">
    <property type="entry name" value="Tagatose 1,6-diphosphate aldolase 2"/>
    <property type="match status" value="1"/>
</dbReference>
<accession>D5AHR1</accession>
<dbReference type="PATRIC" id="fig|423211.3.peg.902"/>
<proteinExistence type="inferred from homology"/>
<evidence type="ECO:0000256" key="2">
    <source>
        <dbReference type="ARBA" id="ARBA00005191"/>
    </source>
</evidence>
<dbReference type="InterPro" id="IPR013785">
    <property type="entry name" value="Aldolase_TIM"/>
</dbReference>
<dbReference type="PANTHER" id="PTHR39340">
    <property type="entry name" value="SULFOFRUCTOSEPHOSPHATE ALDOLASE"/>
    <property type="match status" value="1"/>
</dbReference>
<dbReference type="Pfam" id="PF01791">
    <property type="entry name" value="DeoC"/>
    <property type="match status" value="1"/>
</dbReference>
<dbReference type="NCBIfam" id="TIGR01232">
    <property type="entry name" value="lacD"/>
    <property type="match status" value="1"/>
</dbReference>
<dbReference type="GO" id="GO:0019512">
    <property type="term" value="P:lactose catabolic process via tagatose-6-phosphate"/>
    <property type="evidence" value="ECO:0007669"/>
    <property type="project" value="UniProtKB-UniRule"/>
</dbReference>
<dbReference type="GO" id="GO:2001059">
    <property type="term" value="P:D-tagatose 6-phosphate catabolic process"/>
    <property type="evidence" value="ECO:0007669"/>
    <property type="project" value="UniProtKB-UniRule"/>
</dbReference>
<keyword evidence="5 6" id="KW-0456">Lyase</keyword>
<dbReference type="EMBL" id="CP000837">
    <property type="protein sequence ID" value="ADE31376.1"/>
    <property type="molecule type" value="Genomic_DNA"/>
</dbReference>
<dbReference type="PANTHER" id="PTHR39340:SF1">
    <property type="entry name" value="SULFOFRUCTOSEPHOSPHATE ALDOLASE"/>
    <property type="match status" value="1"/>
</dbReference>
<dbReference type="SUPFAM" id="SSF51569">
    <property type="entry name" value="Aldolase"/>
    <property type="match status" value="1"/>
</dbReference>
<dbReference type="NCBIfam" id="NF009498">
    <property type="entry name" value="PRK12858.1"/>
    <property type="match status" value="1"/>
</dbReference>
<evidence type="ECO:0000313" key="8">
    <source>
        <dbReference type="Proteomes" id="UP000002359"/>
    </source>
</evidence>
<dbReference type="NCBIfam" id="NF009065">
    <property type="entry name" value="PRK12399.1"/>
    <property type="match status" value="1"/>
</dbReference>
<dbReference type="Proteomes" id="UP000002359">
    <property type="component" value="Chromosome"/>
</dbReference>
<dbReference type="UniPathway" id="UPA00704">
    <property type="reaction ID" value="UER00716"/>
</dbReference>
<evidence type="ECO:0000256" key="3">
    <source>
        <dbReference type="ARBA" id="ARBA00008679"/>
    </source>
</evidence>
<comment type="similarity">
    <text evidence="3 6">Belongs to the aldolase LacD family.</text>
</comment>
<protein>
    <recommendedName>
        <fullName evidence="6">Tagatose 1,6-diphosphate aldolase</fullName>
        <ecNumber evidence="6">4.1.2.40</ecNumber>
    </recommendedName>
    <alternativeName>
        <fullName evidence="6">D-tagatose-1,6-bisphosphate aldolase</fullName>
    </alternativeName>
    <alternativeName>
        <fullName evidence="6">Tagatose-bisphosphate aldolase</fullName>
    </alternativeName>
</protein>
<dbReference type="GO" id="GO:0009024">
    <property type="term" value="F:tagatose-6-phosphate kinase activity"/>
    <property type="evidence" value="ECO:0007669"/>
    <property type="project" value="InterPro"/>
</dbReference>
<dbReference type="GO" id="GO:0009025">
    <property type="term" value="F:tagatose-bisphosphate aldolase activity"/>
    <property type="evidence" value="ECO:0007669"/>
    <property type="project" value="UniProtKB-UniRule"/>
</dbReference>
<comment type="pathway">
    <text evidence="2 6">Carbohydrate metabolism; D-tagatose 6-phosphate degradation; D-glyceraldehyde 3-phosphate and glycerone phosphate from D-tagatose 6-phosphate: step 2/2.</text>
</comment>
<evidence type="ECO:0000256" key="4">
    <source>
        <dbReference type="ARBA" id="ARBA00022736"/>
    </source>
</evidence>
<evidence type="ECO:0000256" key="6">
    <source>
        <dbReference type="HAMAP-Rule" id="MF_00734"/>
    </source>
</evidence>
<dbReference type="Gene3D" id="3.20.20.70">
    <property type="entry name" value="Aldolase class I"/>
    <property type="match status" value="1"/>
</dbReference>
<evidence type="ECO:0000256" key="1">
    <source>
        <dbReference type="ARBA" id="ARBA00000567"/>
    </source>
</evidence>
<sequence>MQNRCILKSKLKRYNMVVTADKRKYMEKVSNEAGIISALAFDQRGALKRMMAKHQTEEPTVEQMEELKKLVSEELTQFSSSILLDPEFGLPASRARDEQCGLLLAYEKTGYDTSSTSRLPDCLVEWSVKRLKEEGADAIKFLLYYDVDGDPYVNLQKHAYIERLGSECQAEGLPFFLEILSYDETIEDNASVEFAKVKPRKVNEAMKVFSDERFGVDVLKVEVPVNMNFVEGFGTGEVVYTKEEAAEYFRQQEASTHLPYIYLSAGVSAKLFQDTLVFAHEAGAKFNGVLCGRATWAGVVPVYIEHGEEAAREWLRTVGRENIEGLDVVLSQTATSWLEK</sequence>
<organism evidence="7 8">
    <name type="scientific">Streptococcus suis (strain GZ1)</name>
    <dbReference type="NCBI Taxonomy" id="423211"/>
    <lineage>
        <taxon>Bacteria</taxon>
        <taxon>Bacillati</taxon>
        <taxon>Bacillota</taxon>
        <taxon>Bacilli</taxon>
        <taxon>Lactobacillales</taxon>
        <taxon>Streptococcaceae</taxon>
        <taxon>Streptococcus</taxon>
    </lineage>
</organism>
<dbReference type="InterPro" id="IPR002915">
    <property type="entry name" value="DeoC/FbaB/LacD_aldolase"/>
</dbReference>
<dbReference type="HOGENOM" id="CLU_058971_0_1_9"/>